<dbReference type="OMA" id="LWCSLPR"/>
<name>A0A0U5GW89_ASPCI</name>
<feature type="signal peptide" evidence="2">
    <location>
        <begin position="1"/>
        <end position="17"/>
    </location>
</feature>
<keyword evidence="2" id="KW-0732">Signal</keyword>
<dbReference type="AlphaFoldDB" id="A0A0U5GW89"/>
<feature type="transmembrane region" description="Helical" evidence="1">
    <location>
        <begin position="435"/>
        <end position="454"/>
    </location>
</feature>
<keyword evidence="1" id="KW-0472">Membrane</keyword>
<dbReference type="OrthoDB" id="3525430at2759"/>
<evidence type="ECO:0000313" key="3">
    <source>
        <dbReference type="EMBL" id="CEN62705.1"/>
    </source>
</evidence>
<sequence length="754" mass="83321">MILSIVYLVLLIAGANGLHSGALRTVSTEPNGGDQSLTPLNNRNGWVNPEDLPPMPQCIAQQDQGVWLSTMTGCTAKRCTNHFGIICTHHQWLTQLSCLSTAFSPDVIRSYYSYCDRSILAKAQLYQWVRGITGRPWLVDVGDTNELPDLSPASLTRGSAGLDVIDKAPTCLTGSGSALSMEPFQHVIASCGFTSTTRHTGNAARPWEYNEHFRSMVALDSETASYDFVRRYIADGNYFDKKCFCSSFTLNHADEPCSGGAALDLTKERLWINAICGSASLPKNWKDGLKTTQFAYIPVEAWHWPMCFADMPKQVIDLTDQCATDACEVDSSGYCDVRRAVDRACFCNSISYDSCKGSCQVFENRIDYVQWLHSLCGKVADWHGLPENWRKLAVPSPTDMIPWKWTVQPSYDSNISNIGQSKLLDPQEGCPWNEWTLGSIAIVNMATILTAMLVRIRGKNRTIAGDLRTSQPWSWFSKGVLIAALQLLVNGVNSLLVQNTPGYENVPAIQLMLLWCSLPRLLWPIILLLGLQPLGAREVSPAASLFFAETILQTLSSYYILMTVNYGREHGFYFGSLPTEMIGTYATAMYAGALLWLVVVGLALVQSMRAMRRMNNLANSGGADPSCSQTSQATTSQIADEVVALLHDRWTKMEGDLQPLDTLRDFEEALLASSRRGHTSAYGTFSSQKDTRSSPEAFPYTGTVITMLLLWIAQWLFWGGFLGLSAEEFCPPRLGILTAFWLASSMIGIVISSL</sequence>
<keyword evidence="1" id="KW-0812">Transmembrane</keyword>
<accession>A0A0U5GW89</accession>
<feature type="transmembrane region" description="Helical" evidence="1">
    <location>
        <begin position="582"/>
        <end position="605"/>
    </location>
</feature>
<dbReference type="EMBL" id="CDMC01000007">
    <property type="protein sequence ID" value="CEN62705.1"/>
    <property type="molecule type" value="Genomic_DNA"/>
</dbReference>
<organism evidence="3 4">
    <name type="scientific">Aspergillus calidoustus</name>
    <dbReference type="NCBI Taxonomy" id="454130"/>
    <lineage>
        <taxon>Eukaryota</taxon>
        <taxon>Fungi</taxon>
        <taxon>Dikarya</taxon>
        <taxon>Ascomycota</taxon>
        <taxon>Pezizomycotina</taxon>
        <taxon>Eurotiomycetes</taxon>
        <taxon>Eurotiomycetidae</taxon>
        <taxon>Eurotiales</taxon>
        <taxon>Aspergillaceae</taxon>
        <taxon>Aspergillus</taxon>
        <taxon>Aspergillus subgen. Nidulantes</taxon>
    </lineage>
</organism>
<proteinExistence type="predicted"/>
<feature type="transmembrane region" description="Helical" evidence="1">
    <location>
        <begin position="543"/>
        <end position="562"/>
    </location>
</feature>
<feature type="transmembrane region" description="Helical" evidence="1">
    <location>
        <begin position="475"/>
        <end position="496"/>
    </location>
</feature>
<feature type="chain" id="PRO_5006858263" evidence="2">
    <location>
        <begin position="18"/>
        <end position="754"/>
    </location>
</feature>
<evidence type="ECO:0000256" key="1">
    <source>
        <dbReference type="SAM" id="Phobius"/>
    </source>
</evidence>
<gene>
    <name evidence="3" type="ORF">ASPCAL09337</name>
</gene>
<feature type="transmembrane region" description="Helical" evidence="1">
    <location>
        <begin position="697"/>
        <end position="721"/>
    </location>
</feature>
<dbReference type="Proteomes" id="UP000054771">
    <property type="component" value="Unassembled WGS sequence"/>
</dbReference>
<keyword evidence="4" id="KW-1185">Reference proteome</keyword>
<feature type="transmembrane region" description="Helical" evidence="1">
    <location>
        <begin position="733"/>
        <end position="751"/>
    </location>
</feature>
<reference evidence="4" key="1">
    <citation type="journal article" date="2016" name="Genome Announc.">
        <title>Draft genome sequences of fungus Aspergillus calidoustus.</title>
        <authorList>
            <person name="Horn F."/>
            <person name="Linde J."/>
            <person name="Mattern D.J."/>
            <person name="Walther G."/>
            <person name="Guthke R."/>
            <person name="Scherlach K."/>
            <person name="Martin K."/>
            <person name="Brakhage A.A."/>
            <person name="Petzke L."/>
            <person name="Valiante V."/>
        </authorList>
    </citation>
    <scope>NUCLEOTIDE SEQUENCE [LARGE SCALE GENOMIC DNA]</scope>
    <source>
        <strain evidence="4">SF006504</strain>
    </source>
</reference>
<evidence type="ECO:0000256" key="2">
    <source>
        <dbReference type="SAM" id="SignalP"/>
    </source>
</evidence>
<keyword evidence="1" id="KW-1133">Transmembrane helix</keyword>
<feature type="transmembrane region" description="Helical" evidence="1">
    <location>
        <begin position="508"/>
        <end position="531"/>
    </location>
</feature>
<protein>
    <submittedName>
        <fullName evidence="3">Uncharacterized protein</fullName>
    </submittedName>
</protein>
<evidence type="ECO:0000313" key="4">
    <source>
        <dbReference type="Proteomes" id="UP000054771"/>
    </source>
</evidence>